<feature type="compositionally biased region" description="Polar residues" evidence="1">
    <location>
        <begin position="396"/>
        <end position="407"/>
    </location>
</feature>
<dbReference type="AlphaFoldDB" id="A0A5M6BRM6"/>
<dbReference type="RefSeq" id="XP_031857699.1">
    <property type="nucleotide sequence ID" value="XM_032008044.1"/>
</dbReference>
<feature type="compositionally biased region" description="Polar residues" evidence="1">
    <location>
        <begin position="98"/>
        <end position="125"/>
    </location>
</feature>
<sequence length="720" mass="79753">MPEEKEDPWRDDFRTPSPTFSDLDDNQDVPTITDTGYADLRRELDLSMRIDHADYKETPFTLAAQRKGRSQQLSQQAVCNIKAATERNKKTQVDPIPASSSRDSQKQTNQAKSITSYDTKPTANQIPPRARIQGPKPAGRRELPPDIEPKPRIRGQWRDSSGNIIPDDPPPPPSLARDLEKFGEEQEKKEKRNEARRIANRRKKAKKARDQESITYHMIPKGAGPTDEYPIVKGLEKQKSLPAKKKKTAATAKEKRGKKVPIPSPSPPPKRKISKDLIDELVTGVPAKKTKFLTEQEHCNEAGSLWDQGQSEASRVIGELAAATRRNNSTYEGLEHPLPRRIADGGSILDKYRSRWEPSSEKAVDGHSAVPSSNRKDDLPHPLNPRTPAEGGVGSHTDQPSTISCLPSSVADRLEKDDLTSSSVLPYSSPLADHSRSNPILQPTHHARAPQSVPNMIGAQLFGLIAKKEGKDSSRKIEEDWYMASPAINTPKSTTGDRGDTHQLLSPDSEDGASTHTPLPDVYKYALNPEIKSTSEYAQLLNKEGVKTIPRQPSMPKPTDTTSGLSTSLTDPSPSNTVKRPRTPPRSIKLFTPKPASEDKSGSSRPIYTVHYVKGDKYGPERAARAVPYSRQISVADNVNRPPPTTFVGQPKSARAEPRQGHMHKYPNVDSQHGVPEYGGRRLTQWRRTDRPSSIMIVDSAPSRIPNLPGPNSLYATRNY</sequence>
<organism evidence="2 3">
    <name type="scientific">Kwoniella shandongensis</name>
    <dbReference type="NCBI Taxonomy" id="1734106"/>
    <lineage>
        <taxon>Eukaryota</taxon>
        <taxon>Fungi</taxon>
        <taxon>Dikarya</taxon>
        <taxon>Basidiomycota</taxon>
        <taxon>Agaricomycotina</taxon>
        <taxon>Tremellomycetes</taxon>
        <taxon>Tremellales</taxon>
        <taxon>Cryptococcaceae</taxon>
        <taxon>Kwoniella</taxon>
    </lineage>
</organism>
<reference evidence="2" key="1">
    <citation type="submission" date="2017-08" db="EMBL/GenBank/DDBJ databases">
        <authorList>
            <person name="Cuomo C."/>
            <person name="Billmyre B."/>
            <person name="Heitman J."/>
        </authorList>
    </citation>
    <scope>NUCLEOTIDE SEQUENCE</scope>
    <source>
        <strain evidence="2">CBS 12478</strain>
    </source>
</reference>
<feature type="compositionally biased region" description="Basic and acidic residues" evidence="1">
    <location>
        <begin position="139"/>
        <end position="151"/>
    </location>
</feature>
<accession>A0A5M6BRM6</accession>
<dbReference type="GeneID" id="43592216"/>
<evidence type="ECO:0000313" key="3">
    <source>
        <dbReference type="Proteomes" id="UP000322225"/>
    </source>
</evidence>
<dbReference type="OrthoDB" id="2573334at2759"/>
<gene>
    <name evidence="2" type="ORF">CI109_100835</name>
</gene>
<feature type="compositionally biased region" description="Basic residues" evidence="1">
    <location>
        <begin position="198"/>
        <end position="207"/>
    </location>
</feature>
<protein>
    <submittedName>
        <fullName evidence="2">Uncharacterized protein</fullName>
    </submittedName>
</protein>
<feature type="region of interest" description="Disordered" evidence="1">
    <location>
        <begin position="1"/>
        <end position="32"/>
    </location>
</feature>
<dbReference type="Proteomes" id="UP000322225">
    <property type="component" value="Chromosome 2"/>
</dbReference>
<dbReference type="EMBL" id="CP144052">
    <property type="protein sequence ID" value="WWD16409.1"/>
    <property type="molecule type" value="Genomic_DNA"/>
</dbReference>
<evidence type="ECO:0000313" key="2">
    <source>
        <dbReference type="EMBL" id="WWD16409.1"/>
    </source>
</evidence>
<keyword evidence="3" id="KW-1185">Reference proteome</keyword>
<feature type="region of interest" description="Disordered" evidence="1">
    <location>
        <begin position="324"/>
        <end position="453"/>
    </location>
</feature>
<feature type="compositionally biased region" description="Basic and acidic residues" evidence="1">
    <location>
        <begin position="177"/>
        <end position="197"/>
    </location>
</feature>
<proteinExistence type="predicted"/>
<dbReference type="KEGG" id="ksn:43592216"/>
<feature type="compositionally biased region" description="Low complexity" evidence="1">
    <location>
        <begin position="558"/>
        <end position="575"/>
    </location>
</feature>
<reference evidence="2" key="2">
    <citation type="submission" date="2024-01" db="EMBL/GenBank/DDBJ databases">
        <title>Comparative genomics of Cryptococcus and Kwoniella reveals pathogenesis evolution and contrasting modes of karyotype evolution via chromosome fusion or intercentromeric recombination.</title>
        <authorList>
            <person name="Coelho M.A."/>
            <person name="David-Palma M."/>
            <person name="Shea T."/>
            <person name="Bowers K."/>
            <person name="McGinley-Smith S."/>
            <person name="Mohammad A.W."/>
            <person name="Gnirke A."/>
            <person name="Yurkov A.M."/>
            <person name="Nowrousian M."/>
            <person name="Sun S."/>
            <person name="Cuomo C.A."/>
            <person name="Heitman J."/>
        </authorList>
    </citation>
    <scope>NUCLEOTIDE SEQUENCE</scope>
    <source>
        <strain evidence="2">CBS 12478</strain>
    </source>
</reference>
<evidence type="ECO:0000256" key="1">
    <source>
        <dbReference type="SAM" id="MobiDB-lite"/>
    </source>
</evidence>
<feature type="region of interest" description="Disordered" evidence="1">
    <location>
        <begin position="546"/>
        <end position="604"/>
    </location>
</feature>
<feature type="region of interest" description="Disordered" evidence="1">
    <location>
        <begin position="636"/>
        <end position="659"/>
    </location>
</feature>
<feature type="region of interest" description="Disordered" evidence="1">
    <location>
        <begin position="487"/>
        <end position="517"/>
    </location>
</feature>
<feature type="compositionally biased region" description="Basic and acidic residues" evidence="1">
    <location>
        <begin position="350"/>
        <end position="365"/>
    </location>
</feature>
<feature type="compositionally biased region" description="Basic and acidic residues" evidence="1">
    <location>
        <begin position="333"/>
        <end position="343"/>
    </location>
</feature>
<feature type="region of interest" description="Disordered" evidence="1">
    <location>
        <begin position="64"/>
        <end position="273"/>
    </location>
</feature>
<name>A0A5M6BRM6_9TREE</name>